<evidence type="ECO:0000256" key="1">
    <source>
        <dbReference type="SAM" id="MobiDB-lite"/>
    </source>
</evidence>
<dbReference type="EMBL" id="APWK03000030">
    <property type="protein sequence ID" value="PHH54204.1"/>
    <property type="molecule type" value="Genomic_DNA"/>
</dbReference>
<evidence type="ECO:0000313" key="2">
    <source>
        <dbReference type="EMBL" id="PHH54204.1"/>
    </source>
</evidence>
<gene>
    <name evidence="2" type="ORF">CFIMG_003205RA</name>
</gene>
<organism evidence="2 3">
    <name type="scientific">Ceratocystis fimbriata CBS 114723</name>
    <dbReference type="NCBI Taxonomy" id="1035309"/>
    <lineage>
        <taxon>Eukaryota</taxon>
        <taxon>Fungi</taxon>
        <taxon>Dikarya</taxon>
        <taxon>Ascomycota</taxon>
        <taxon>Pezizomycotina</taxon>
        <taxon>Sordariomycetes</taxon>
        <taxon>Hypocreomycetidae</taxon>
        <taxon>Microascales</taxon>
        <taxon>Ceratocystidaceae</taxon>
        <taxon>Ceratocystis</taxon>
    </lineage>
</organism>
<keyword evidence="3" id="KW-1185">Reference proteome</keyword>
<comment type="caution">
    <text evidence="2">The sequence shown here is derived from an EMBL/GenBank/DDBJ whole genome shotgun (WGS) entry which is preliminary data.</text>
</comment>
<sequence>MSIVAEQSESYVENGPVEEQNERPCKNLEMGITLKTIFQASLGCNTDQVGYYSPVQSKG</sequence>
<accession>A0A2C5XAU4</accession>
<dbReference type="AlphaFoldDB" id="A0A2C5XAU4"/>
<feature type="compositionally biased region" description="Polar residues" evidence="1">
    <location>
        <begin position="1"/>
        <end position="11"/>
    </location>
</feature>
<evidence type="ECO:0000313" key="3">
    <source>
        <dbReference type="Proteomes" id="UP000222788"/>
    </source>
</evidence>
<protein>
    <submittedName>
        <fullName evidence="2">Uncharacterized protein</fullName>
    </submittedName>
</protein>
<reference evidence="2 3" key="1">
    <citation type="journal article" date="2013" name="Fungal Biol.">
        <title>Analysis of microsatellite markers in the genome of the plant pathogen Ceratocystis fimbriata.</title>
        <authorList>
            <person name="Simpson M.C."/>
            <person name="Wilken P.M."/>
            <person name="Coetzee M.P."/>
            <person name="Wingfield M.J."/>
            <person name="Wingfield B.D."/>
        </authorList>
    </citation>
    <scope>NUCLEOTIDE SEQUENCE [LARGE SCALE GENOMIC DNA]</scope>
    <source>
        <strain evidence="2 3">CBS 114723</strain>
    </source>
</reference>
<name>A0A2C5XAU4_9PEZI</name>
<feature type="region of interest" description="Disordered" evidence="1">
    <location>
        <begin position="1"/>
        <end position="23"/>
    </location>
</feature>
<dbReference type="Proteomes" id="UP000222788">
    <property type="component" value="Unassembled WGS sequence"/>
</dbReference>
<proteinExistence type="predicted"/>
<reference evidence="2 3" key="2">
    <citation type="journal article" date="2013" name="IMA Fungus">
        <title>IMA Genome-F 1: Ceratocystis fimbriata: Draft nuclear genome sequence for the plant pathogen, Ceratocystis fimbriata.</title>
        <authorList>
            <person name="Wilken P.M."/>
            <person name="Steenkamp E.T."/>
            <person name="Wingfield M.J."/>
            <person name="de Beer Z.W."/>
            <person name="Wingfield B.D."/>
        </authorList>
    </citation>
    <scope>NUCLEOTIDE SEQUENCE [LARGE SCALE GENOMIC DNA]</scope>
    <source>
        <strain evidence="2 3">CBS 114723</strain>
    </source>
</reference>